<protein>
    <recommendedName>
        <fullName evidence="1">Aminoglycoside phosphotransferase domain-containing protein</fullName>
    </recommendedName>
</protein>
<dbReference type="InterPro" id="IPR011009">
    <property type="entry name" value="Kinase-like_dom_sf"/>
</dbReference>
<dbReference type="Pfam" id="PF01636">
    <property type="entry name" value="APH"/>
    <property type="match status" value="1"/>
</dbReference>
<proteinExistence type="predicted"/>
<name>A0ABR4AU03_9LECA</name>
<gene>
    <name evidence="2" type="ORF">ABVK25_010808</name>
</gene>
<reference evidence="2 3" key="1">
    <citation type="submission" date="2024-09" db="EMBL/GenBank/DDBJ databases">
        <title>Rethinking Asexuality: The Enigmatic Case of Functional Sexual Genes in Lepraria (Stereocaulaceae).</title>
        <authorList>
            <person name="Doellman M."/>
            <person name="Sun Y."/>
            <person name="Barcenas-Pena A."/>
            <person name="Lumbsch H.T."/>
            <person name="Grewe F."/>
        </authorList>
    </citation>
    <scope>NUCLEOTIDE SEQUENCE [LARGE SCALE GENOMIC DNA]</scope>
    <source>
        <strain evidence="2 3">Grewe 0041</strain>
    </source>
</reference>
<dbReference type="SUPFAM" id="SSF56112">
    <property type="entry name" value="Protein kinase-like (PK-like)"/>
    <property type="match status" value="1"/>
</dbReference>
<dbReference type="PANTHER" id="PTHR21310">
    <property type="entry name" value="AMINOGLYCOSIDE PHOSPHOTRANSFERASE-RELATED-RELATED"/>
    <property type="match status" value="1"/>
</dbReference>
<feature type="domain" description="Aminoglycoside phosphotransferase" evidence="1">
    <location>
        <begin position="60"/>
        <end position="277"/>
    </location>
</feature>
<dbReference type="Proteomes" id="UP001590951">
    <property type="component" value="Unassembled WGS sequence"/>
</dbReference>
<accession>A0ABR4AU03</accession>
<keyword evidence="3" id="KW-1185">Reference proteome</keyword>
<evidence type="ECO:0000259" key="1">
    <source>
        <dbReference type="Pfam" id="PF01636"/>
    </source>
</evidence>
<evidence type="ECO:0000313" key="2">
    <source>
        <dbReference type="EMBL" id="KAL2048955.1"/>
    </source>
</evidence>
<comment type="caution">
    <text evidence="2">The sequence shown here is derived from an EMBL/GenBank/DDBJ whole genome shotgun (WGS) entry which is preliminary data.</text>
</comment>
<evidence type="ECO:0000313" key="3">
    <source>
        <dbReference type="Proteomes" id="UP001590951"/>
    </source>
</evidence>
<dbReference type="InterPro" id="IPR002575">
    <property type="entry name" value="Aminoglycoside_PTrfase"/>
</dbReference>
<dbReference type="InterPro" id="IPR051678">
    <property type="entry name" value="AGP_Transferase"/>
</dbReference>
<dbReference type="Gene3D" id="3.30.200.20">
    <property type="entry name" value="Phosphorylase Kinase, domain 1"/>
    <property type="match status" value="1"/>
</dbReference>
<sequence length="366" mass="40876">MGSDWPWGRLTRQGDFNPRIVAEKLTALCSSLRPNSRCTLSSKAASDSEHVVKVIIFEDGIKWVARLYCPVDEQHGRFASTRETRISSEVATHGIIRQETDIPVPEVHSYDASNETIGWPFVLMDCMPGTPAVKKLANATPEQDSHYLRQMAQIQVKLANVRMDRIGSIFQSSDGFEVGPDVETAQGPFEKPKQYYQAVASHRDQRSTAYGNFEKENLNRGDLPALFSLCINSVADDYNEDAFGLANRDLGPHNLLVDDDFNITALIDLDFVLSAPLHVVANLPHRTYTELDPGSSDLGGRKRVEEYLSALEADRPDFPSIISSPLAALWAELERLDHAFGRVESVRVKVVRSVIRFAIQKQSFIC</sequence>
<organism evidence="2 3">
    <name type="scientific">Lepraria finkii</name>
    <dbReference type="NCBI Taxonomy" id="1340010"/>
    <lineage>
        <taxon>Eukaryota</taxon>
        <taxon>Fungi</taxon>
        <taxon>Dikarya</taxon>
        <taxon>Ascomycota</taxon>
        <taxon>Pezizomycotina</taxon>
        <taxon>Lecanoromycetes</taxon>
        <taxon>OSLEUM clade</taxon>
        <taxon>Lecanoromycetidae</taxon>
        <taxon>Lecanorales</taxon>
        <taxon>Lecanorineae</taxon>
        <taxon>Stereocaulaceae</taxon>
        <taxon>Lepraria</taxon>
    </lineage>
</organism>
<dbReference type="EMBL" id="JBHFEH010000075">
    <property type="protein sequence ID" value="KAL2048955.1"/>
    <property type="molecule type" value="Genomic_DNA"/>
</dbReference>
<dbReference type="PANTHER" id="PTHR21310:SF15">
    <property type="entry name" value="AMINOGLYCOSIDE PHOSPHOTRANSFERASE DOMAIN-CONTAINING PROTEIN"/>
    <property type="match status" value="1"/>
</dbReference>